<dbReference type="Proteomes" id="UP000054630">
    <property type="component" value="Unassembled WGS sequence"/>
</dbReference>
<gene>
    <name evidence="1" type="ORF">T07_15271</name>
</gene>
<dbReference type="OrthoDB" id="5920692at2759"/>
<dbReference type="STRING" id="6336.A0A0V0RMK8"/>
<accession>A0A0V0RMK8</accession>
<protein>
    <submittedName>
        <fullName evidence="1">Uncharacterized protein</fullName>
    </submittedName>
</protein>
<organism evidence="1 2">
    <name type="scientific">Trichinella nelsoni</name>
    <dbReference type="NCBI Taxonomy" id="6336"/>
    <lineage>
        <taxon>Eukaryota</taxon>
        <taxon>Metazoa</taxon>
        <taxon>Ecdysozoa</taxon>
        <taxon>Nematoda</taxon>
        <taxon>Enoplea</taxon>
        <taxon>Dorylaimia</taxon>
        <taxon>Trichinellida</taxon>
        <taxon>Trichinellidae</taxon>
        <taxon>Trichinella</taxon>
    </lineage>
</organism>
<dbReference type="EMBL" id="JYDL01000125">
    <property type="protein sequence ID" value="KRX15655.1"/>
    <property type="molecule type" value="Genomic_DNA"/>
</dbReference>
<sequence length="86" mass="9522">MHVQETDYYDGLKSALFDAFGVPTGAERFSGEFFQRKQQRAASVLVYAGQLRWLFLKVFPGLSGAADMILLFKAGLSTENADVDVL</sequence>
<comment type="caution">
    <text evidence="1">The sequence shown here is derived from an EMBL/GenBank/DDBJ whole genome shotgun (WGS) entry which is preliminary data.</text>
</comment>
<evidence type="ECO:0000313" key="1">
    <source>
        <dbReference type="EMBL" id="KRX15655.1"/>
    </source>
</evidence>
<keyword evidence="2" id="KW-1185">Reference proteome</keyword>
<reference evidence="1 2" key="1">
    <citation type="submission" date="2015-01" db="EMBL/GenBank/DDBJ databases">
        <title>Evolution of Trichinella species and genotypes.</title>
        <authorList>
            <person name="Korhonen P.K."/>
            <person name="Edoardo P."/>
            <person name="Giuseppe L.R."/>
            <person name="Gasser R.B."/>
        </authorList>
    </citation>
    <scope>NUCLEOTIDE SEQUENCE [LARGE SCALE GENOMIC DNA]</scope>
    <source>
        <strain evidence="1">ISS37</strain>
    </source>
</reference>
<dbReference type="AlphaFoldDB" id="A0A0V0RMK8"/>
<evidence type="ECO:0000313" key="2">
    <source>
        <dbReference type="Proteomes" id="UP000054630"/>
    </source>
</evidence>
<proteinExistence type="predicted"/>
<name>A0A0V0RMK8_9BILA</name>